<evidence type="ECO:0000259" key="4">
    <source>
        <dbReference type="PROSITE" id="PS50995"/>
    </source>
</evidence>
<dbReference type="PROSITE" id="PS50995">
    <property type="entry name" value="HTH_MARR_2"/>
    <property type="match status" value="1"/>
</dbReference>
<keyword evidence="1" id="KW-0805">Transcription regulation</keyword>
<dbReference type="GO" id="GO:0003700">
    <property type="term" value="F:DNA-binding transcription factor activity"/>
    <property type="evidence" value="ECO:0007669"/>
    <property type="project" value="InterPro"/>
</dbReference>
<accession>A0A9D8KGA8</accession>
<reference evidence="5" key="1">
    <citation type="journal article" date="2021" name="Environ. Microbiol.">
        <title>Genomic characterization of three novel Desulfobacterota classes expand the metabolic and phylogenetic diversity of the phylum.</title>
        <authorList>
            <person name="Murphy C.L."/>
            <person name="Biggerstaff J."/>
            <person name="Eichhorn A."/>
            <person name="Ewing E."/>
            <person name="Shahan R."/>
            <person name="Soriano D."/>
            <person name="Stewart S."/>
            <person name="VanMol K."/>
            <person name="Walker R."/>
            <person name="Walters P."/>
            <person name="Elshahed M.S."/>
            <person name="Youssef N.H."/>
        </authorList>
    </citation>
    <scope>NUCLEOTIDE SEQUENCE</scope>
    <source>
        <strain evidence="5">Zod_Metabat.24</strain>
    </source>
</reference>
<dbReference type="Proteomes" id="UP000809273">
    <property type="component" value="Unassembled WGS sequence"/>
</dbReference>
<organism evidence="5 6">
    <name type="scientific">Candidatus Zymogenus saltonus</name>
    <dbReference type="NCBI Taxonomy" id="2844893"/>
    <lineage>
        <taxon>Bacteria</taxon>
        <taxon>Deltaproteobacteria</taxon>
        <taxon>Candidatus Zymogenia</taxon>
        <taxon>Candidatus Zymogeniales</taxon>
        <taxon>Candidatus Zymogenaceae</taxon>
        <taxon>Candidatus Zymogenus</taxon>
    </lineage>
</organism>
<comment type="caution">
    <text evidence="5">The sequence shown here is derived from an EMBL/GenBank/DDBJ whole genome shotgun (WGS) entry which is preliminary data.</text>
</comment>
<dbReference type="EMBL" id="JAFGIX010000046">
    <property type="protein sequence ID" value="MBN1573251.1"/>
    <property type="molecule type" value="Genomic_DNA"/>
</dbReference>
<dbReference type="Pfam" id="PF01047">
    <property type="entry name" value="MarR"/>
    <property type="match status" value="1"/>
</dbReference>
<name>A0A9D8KGA8_9DELT</name>
<protein>
    <submittedName>
        <fullName evidence="5">MarR family transcriptional regulator</fullName>
    </submittedName>
</protein>
<proteinExistence type="predicted"/>
<dbReference type="InterPro" id="IPR036388">
    <property type="entry name" value="WH-like_DNA-bd_sf"/>
</dbReference>
<dbReference type="InterPro" id="IPR039422">
    <property type="entry name" value="MarR/SlyA-like"/>
</dbReference>
<dbReference type="PROSITE" id="PS01117">
    <property type="entry name" value="HTH_MARR_1"/>
    <property type="match status" value="1"/>
</dbReference>
<keyword evidence="2" id="KW-0238">DNA-binding</keyword>
<feature type="domain" description="HTH marR-type" evidence="4">
    <location>
        <begin position="1"/>
        <end position="136"/>
    </location>
</feature>
<reference evidence="5" key="2">
    <citation type="submission" date="2021-01" db="EMBL/GenBank/DDBJ databases">
        <authorList>
            <person name="Hahn C.R."/>
            <person name="Youssef N.H."/>
            <person name="Elshahed M."/>
        </authorList>
    </citation>
    <scope>NUCLEOTIDE SEQUENCE</scope>
    <source>
        <strain evidence="5">Zod_Metabat.24</strain>
    </source>
</reference>
<dbReference type="AlphaFoldDB" id="A0A9D8KGA8"/>
<evidence type="ECO:0000313" key="5">
    <source>
        <dbReference type="EMBL" id="MBN1573251.1"/>
    </source>
</evidence>
<dbReference type="Gene3D" id="1.10.10.10">
    <property type="entry name" value="Winged helix-like DNA-binding domain superfamily/Winged helix DNA-binding domain"/>
    <property type="match status" value="1"/>
</dbReference>
<dbReference type="GO" id="GO:0006950">
    <property type="term" value="P:response to stress"/>
    <property type="evidence" value="ECO:0007669"/>
    <property type="project" value="TreeGrafter"/>
</dbReference>
<keyword evidence="3" id="KW-0804">Transcription</keyword>
<dbReference type="SMART" id="SM00347">
    <property type="entry name" value="HTH_MARR"/>
    <property type="match status" value="1"/>
</dbReference>
<sequence>MKPTDCICFKLAKASQTAIRFWSQKVANLNITVVQAMILRFLHEQDQITSRELGERTMLDSATLTGVIDRLESVGHVRREHNPKDRRSILIRLTAKGREVGERLDGLMEEANREFLSEFTGEEGAALRDYLDRIRTRDD</sequence>
<dbReference type="PANTHER" id="PTHR33164">
    <property type="entry name" value="TRANSCRIPTIONAL REGULATOR, MARR FAMILY"/>
    <property type="match status" value="1"/>
</dbReference>
<dbReference type="SUPFAM" id="SSF46785">
    <property type="entry name" value="Winged helix' DNA-binding domain"/>
    <property type="match status" value="1"/>
</dbReference>
<evidence type="ECO:0000313" key="6">
    <source>
        <dbReference type="Proteomes" id="UP000809273"/>
    </source>
</evidence>
<gene>
    <name evidence="5" type="ORF">JW984_08670</name>
</gene>
<dbReference type="InterPro" id="IPR023187">
    <property type="entry name" value="Tscrpt_reg_MarR-type_CS"/>
</dbReference>
<evidence type="ECO:0000256" key="1">
    <source>
        <dbReference type="ARBA" id="ARBA00023015"/>
    </source>
</evidence>
<evidence type="ECO:0000256" key="3">
    <source>
        <dbReference type="ARBA" id="ARBA00023163"/>
    </source>
</evidence>
<dbReference type="InterPro" id="IPR000835">
    <property type="entry name" value="HTH_MarR-typ"/>
</dbReference>
<evidence type="ECO:0000256" key="2">
    <source>
        <dbReference type="ARBA" id="ARBA00023125"/>
    </source>
</evidence>
<dbReference type="PANTHER" id="PTHR33164:SF43">
    <property type="entry name" value="HTH-TYPE TRANSCRIPTIONAL REPRESSOR YETL"/>
    <property type="match status" value="1"/>
</dbReference>
<dbReference type="GO" id="GO:0003677">
    <property type="term" value="F:DNA binding"/>
    <property type="evidence" value="ECO:0007669"/>
    <property type="project" value="UniProtKB-KW"/>
</dbReference>
<dbReference type="InterPro" id="IPR036390">
    <property type="entry name" value="WH_DNA-bd_sf"/>
</dbReference>
<dbReference type="PRINTS" id="PR00598">
    <property type="entry name" value="HTHMARR"/>
</dbReference>